<proteinExistence type="predicted"/>
<dbReference type="AlphaFoldDB" id="A0AAV3U5N4"/>
<comment type="caution">
    <text evidence="1">The sequence shown here is derived from an EMBL/GenBank/DDBJ whole genome shotgun (WGS) entry which is preliminary data.</text>
</comment>
<gene>
    <name evidence="1" type="ORF">GCM10025791_31450</name>
</gene>
<protein>
    <recommendedName>
        <fullName evidence="3">DUF2607 family protein</fullName>
    </recommendedName>
</protein>
<sequence length="113" mass="12221">MNFCPKYVNAHTLTALLRDRLAKSSTLFALLALLLCAQIADSHHLAEHAHGGDESGLCDSLHTPAAALSTSVGLCLPEPQVAHWLNQYQTPAFSPRRNAFRAIRAPPHSTKLG</sequence>
<dbReference type="EMBL" id="BAABLX010000028">
    <property type="protein sequence ID" value="GAA4949001.1"/>
    <property type="molecule type" value="Genomic_DNA"/>
</dbReference>
<evidence type="ECO:0000313" key="2">
    <source>
        <dbReference type="Proteomes" id="UP001409585"/>
    </source>
</evidence>
<dbReference type="Proteomes" id="UP001409585">
    <property type="component" value="Unassembled WGS sequence"/>
</dbReference>
<reference evidence="2" key="1">
    <citation type="journal article" date="2019" name="Int. J. Syst. Evol. Microbiol.">
        <title>The Global Catalogue of Microorganisms (GCM) 10K type strain sequencing project: providing services to taxonomists for standard genome sequencing and annotation.</title>
        <authorList>
            <consortium name="The Broad Institute Genomics Platform"/>
            <consortium name="The Broad Institute Genome Sequencing Center for Infectious Disease"/>
            <person name="Wu L."/>
            <person name="Ma J."/>
        </authorList>
    </citation>
    <scope>NUCLEOTIDE SEQUENCE [LARGE SCALE GENOMIC DNA]</scope>
    <source>
        <strain evidence="2">JCM 19134</strain>
    </source>
</reference>
<accession>A0AAV3U5N4</accession>
<organism evidence="1 2">
    <name type="scientific">Halioxenophilus aromaticivorans</name>
    <dbReference type="NCBI Taxonomy" id="1306992"/>
    <lineage>
        <taxon>Bacteria</taxon>
        <taxon>Pseudomonadati</taxon>
        <taxon>Pseudomonadota</taxon>
        <taxon>Gammaproteobacteria</taxon>
        <taxon>Alteromonadales</taxon>
        <taxon>Alteromonadaceae</taxon>
        <taxon>Halioxenophilus</taxon>
    </lineage>
</organism>
<evidence type="ECO:0008006" key="3">
    <source>
        <dbReference type="Google" id="ProtNLM"/>
    </source>
</evidence>
<evidence type="ECO:0000313" key="1">
    <source>
        <dbReference type="EMBL" id="GAA4949001.1"/>
    </source>
</evidence>
<keyword evidence="2" id="KW-1185">Reference proteome</keyword>
<name>A0AAV3U5N4_9ALTE</name>